<reference evidence="2 3" key="1">
    <citation type="submission" date="2024-02" db="EMBL/GenBank/DDBJ databases">
        <authorList>
            <person name="Chen Y."/>
            <person name="Shah S."/>
            <person name="Dougan E. K."/>
            <person name="Thang M."/>
            <person name="Chan C."/>
        </authorList>
    </citation>
    <scope>NUCLEOTIDE SEQUENCE [LARGE SCALE GENOMIC DNA]</scope>
</reference>
<proteinExistence type="predicted"/>
<keyword evidence="3" id="KW-1185">Reference proteome</keyword>
<protein>
    <submittedName>
        <fullName evidence="2">Uncharacterized protein</fullName>
    </submittedName>
</protein>
<comment type="caution">
    <text evidence="2">The sequence shown here is derived from an EMBL/GenBank/DDBJ whole genome shotgun (WGS) entry which is preliminary data.</text>
</comment>
<evidence type="ECO:0000256" key="1">
    <source>
        <dbReference type="SAM" id="MobiDB-lite"/>
    </source>
</evidence>
<gene>
    <name evidence="2" type="ORF">CCMP2556_LOCUS34532</name>
</gene>
<feature type="region of interest" description="Disordered" evidence="1">
    <location>
        <begin position="103"/>
        <end position="147"/>
    </location>
</feature>
<feature type="compositionally biased region" description="Polar residues" evidence="1">
    <location>
        <begin position="114"/>
        <end position="123"/>
    </location>
</feature>
<name>A0ABP0P421_9DINO</name>
<organism evidence="2 3">
    <name type="scientific">Durusdinium trenchii</name>
    <dbReference type="NCBI Taxonomy" id="1381693"/>
    <lineage>
        <taxon>Eukaryota</taxon>
        <taxon>Sar</taxon>
        <taxon>Alveolata</taxon>
        <taxon>Dinophyceae</taxon>
        <taxon>Suessiales</taxon>
        <taxon>Symbiodiniaceae</taxon>
        <taxon>Durusdinium</taxon>
    </lineage>
</organism>
<evidence type="ECO:0000313" key="2">
    <source>
        <dbReference type="EMBL" id="CAK9070207.1"/>
    </source>
</evidence>
<evidence type="ECO:0000313" key="3">
    <source>
        <dbReference type="Proteomes" id="UP001642484"/>
    </source>
</evidence>
<dbReference type="EMBL" id="CAXAMN010022484">
    <property type="protein sequence ID" value="CAK9070207.1"/>
    <property type="molecule type" value="Genomic_DNA"/>
</dbReference>
<sequence length="147" mass="15664">MRSGSSAQKYQLTTAQVQETTAGLDQVPPQLVSNSGAESATLAWRIAATVNEMVSAELEDFVANLSKSTCRALQKAIGVRLEAPPEAIYVRLCKLACRKEQQAARGRTEGEGAETSSLAQAQASDRGEEQVAGLPPPEARRSNSIFT</sequence>
<dbReference type="Proteomes" id="UP001642484">
    <property type="component" value="Unassembled WGS sequence"/>
</dbReference>
<accession>A0ABP0P421</accession>